<evidence type="ECO:0000256" key="5">
    <source>
        <dbReference type="ARBA" id="ARBA00023136"/>
    </source>
</evidence>
<dbReference type="GO" id="GO:0005886">
    <property type="term" value="C:plasma membrane"/>
    <property type="evidence" value="ECO:0007669"/>
    <property type="project" value="UniProtKB-SubCell"/>
</dbReference>
<evidence type="ECO:0000313" key="9">
    <source>
        <dbReference type="Proteomes" id="UP000182945"/>
    </source>
</evidence>
<dbReference type="EMBL" id="CP017962">
    <property type="protein sequence ID" value="APC49174.1"/>
    <property type="molecule type" value="Genomic_DNA"/>
</dbReference>
<evidence type="ECO:0000256" key="6">
    <source>
        <dbReference type="SAM" id="Phobius"/>
    </source>
</evidence>
<feature type="transmembrane region" description="Helical" evidence="6">
    <location>
        <begin position="218"/>
        <end position="239"/>
    </location>
</feature>
<dbReference type="RefSeq" id="WP_060678484.1">
    <property type="nucleotide sequence ID" value="NZ_CP017962.1"/>
</dbReference>
<dbReference type="InterPro" id="IPR036259">
    <property type="entry name" value="MFS_trans_sf"/>
</dbReference>
<keyword evidence="4 6" id="KW-1133">Transmembrane helix</keyword>
<dbReference type="PROSITE" id="PS50850">
    <property type="entry name" value="MFS"/>
    <property type="match status" value="1"/>
</dbReference>
<feature type="transmembrane region" description="Helical" evidence="6">
    <location>
        <begin position="107"/>
        <end position="125"/>
    </location>
</feature>
<dbReference type="Pfam" id="PF07690">
    <property type="entry name" value="MFS_1"/>
    <property type="match status" value="1"/>
</dbReference>
<accession>A0AAC9J1X4</accession>
<name>A0AAC9J1X4_VIRHA</name>
<dbReference type="PANTHER" id="PTHR23523">
    <property type="match status" value="1"/>
</dbReference>
<dbReference type="InterPro" id="IPR011701">
    <property type="entry name" value="MFS"/>
</dbReference>
<dbReference type="InterPro" id="IPR020846">
    <property type="entry name" value="MFS_dom"/>
</dbReference>
<dbReference type="Proteomes" id="UP000182945">
    <property type="component" value="Chromosome"/>
</dbReference>
<feature type="transmembrane region" description="Helical" evidence="6">
    <location>
        <begin position="284"/>
        <end position="303"/>
    </location>
</feature>
<evidence type="ECO:0000256" key="4">
    <source>
        <dbReference type="ARBA" id="ARBA00022989"/>
    </source>
</evidence>
<dbReference type="GeneID" id="71515448"/>
<keyword evidence="5 6" id="KW-0472">Membrane</keyword>
<feature type="transmembrane region" description="Helical" evidence="6">
    <location>
        <begin position="251"/>
        <end position="272"/>
    </location>
</feature>
<feature type="transmembrane region" description="Helical" evidence="6">
    <location>
        <begin position="16"/>
        <end position="40"/>
    </location>
</feature>
<evidence type="ECO:0000256" key="2">
    <source>
        <dbReference type="ARBA" id="ARBA00022448"/>
    </source>
</evidence>
<dbReference type="KEGG" id="vhl:BME96_13630"/>
<keyword evidence="3 6" id="KW-0812">Transmembrane</keyword>
<dbReference type="CDD" id="cd17339">
    <property type="entry name" value="MFS_NIMT_CynX_like"/>
    <property type="match status" value="1"/>
</dbReference>
<protein>
    <submittedName>
        <fullName evidence="8">Transporter</fullName>
    </submittedName>
</protein>
<evidence type="ECO:0000259" key="7">
    <source>
        <dbReference type="PROSITE" id="PS50850"/>
    </source>
</evidence>
<dbReference type="InterPro" id="IPR052524">
    <property type="entry name" value="MFS_Cyanate_Porter"/>
</dbReference>
<evidence type="ECO:0000313" key="8">
    <source>
        <dbReference type="EMBL" id="APC49174.1"/>
    </source>
</evidence>
<feature type="domain" description="Major facilitator superfamily (MFS) profile" evidence="7">
    <location>
        <begin position="14"/>
        <end position="396"/>
    </location>
</feature>
<feature type="transmembrane region" description="Helical" evidence="6">
    <location>
        <begin position="137"/>
        <end position="160"/>
    </location>
</feature>
<reference evidence="8 9" key="1">
    <citation type="submission" date="2016-11" db="EMBL/GenBank/DDBJ databases">
        <title>Complete genome sequencing of Virgibacillus halodenitrificans PDB-F2.</title>
        <authorList>
            <person name="Sun Z."/>
            <person name="Zhou Y."/>
            <person name="Li H."/>
        </authorList>
    </citation>
    <scope>NUCLEOTIDE SEQUENCE [LARGE SCALE GENOMIC DNA]</scope>
    <source>
        <strain evidence="8 9">PDB-F2</strain>
    </source>
</reference>
<dbReference type="Gene3D" id="1.20.1250.20">
    <property type="entry name" value="MFS general substrate transporter like domains"/>
    <property type="match status" value="2"/>
</dbReference>
<sequence>MELHQNTKQYDKTYRVLLFIGIIVVAFNLRPAITSIGPLIGIIRDDVGLSNWSVGLLTSLPLIAFAIMSPIVPRLANRYTNERIMMVGLILLAIGISARSISLISLLFAGTLFVGLGIAICNVLLPGVIKDKFPARVALMTSLYSTAMGIFAAAASGLSIPIATGMGLGWKLALLIWSLPAITGIFIWVYLNKNNNKEQTEEINYINPSENRMWKSPLAWHVAAFMGLQSFLFYVTISWLPEILHDYGMDIAHAGWMLSMMQFIGLPASFFVPVIAGKFKSQRPIVIVMASCSVIGYSGLLLGNSYVMLVISTVIIGIALSGTFALALAFLGMRAKNAKQAAELSGMAQALGYVLAAAGPIFIGYLYDLTHLWAIPLITLIIIALMVMAFGLSAGRDVYVLDGESQN</sequence>
<feature type="transmembrane region" description="Helical" evidence="6">
    <location>
        <begin position="84"/>
        <end position="101"/>
    </location>
</feature>
<evidence type="ECO:0000256" key="1">
    <source>
        <dbReference type="ARBA" id="ARBA00004651"/>
    </source>
</evidence>
<comment type="subcellular location">
    <subcellularLocation>
        <location evidence="1">Cell membrane</location>
        <topology evidence="1">Multi-pass membrane protein</topology>
    </subcellularLocation>
</comment>
<feature type="transmembrane region" description="Helical" evidence="6">
    <location>
        <begin position="172"/>
        <end position="191"/>
    </location>
</feature>
<dbReference type="SUPFAM" id="SSF103473">
    <property type="entry name" value="MFS general substrate transporter"/>
    <property type="match status" value="1"/>
</dbReference>
<dbReference type="AlphaFoldDB" id="A0AAC9J1X4"/>
<feature type="transmembrane region" description="Helical" evidence="6">
    <location>
        <begin position="52"/>
        <end position="72"/>
    </location>
</feature>
<dbReference type="GO" id="GO:0022857">
    <property type="term" value="F:transmembrane transporter activity"/>
    <property type="evidence" value="ECO:0007669"/>
    <property type="project" value="InterPro"/>
</dbReference>
<feature type="transmembrane region" description="Helical" evidence="6">
    <location>
        <begin position="309"/>
        <end position="332"/>
    </location>
</feature>
<feature type="transmembrane region" description="Helical" evidence="6">
    <location>
        <begin position="344"/>
        <end position="367"/>
    </location>
</feature>
<gene>
    <name evidence="8" type="ORF">BME96_13630</name>
</gene>
<dbReference type="PANTHER" id="PTHR23523:SF2">
    <property type="entry name" value="2-NITROIMIDAZOLE TRANSPORTER"/>
    <property type="match status" value="1"/>
</dbReference>
<proteinExistence type="predicted"/>
<evidence type="ECO:0000256" key="3">
    <source>
        <dbReference type="ARBA" id="ARBA00022692"/>
    </source>
</evidence>
<organism evidence="8 9">
    <name type="scientific">Virgibacillus halodenitrificans</name>
    <name type="common">Bacillus halodenitrificans</name>
    <dbReference type="NCBI Taxonomy" id="1482"/>
    <lineage>
        <taxon>Bacteria</taxon>
        <taxon>Bacillati</taxon>
        <taxon>Bacillota</taxon>
        <taxon>Bacilli</taxon>
        <taxon>Bacillales</taxon>
        <taxon>Bacillaceae</taxon>
        <taxon>Virgibacillus</taxon>
    </lineage>
</organism>
<keyword evidence="2" id="KW-0813">Transport</keyword>
<feature type="transmembrane region" description="Helical" evidence="6">
    <location>
        <begin position="373"/>
        <end position="392"/>
    </location>
</feature>